<organism evidence="2 3">
    <name type="scientific">Salix koriyanagi</name>
    <dbReference type="NCBI Taxonomy" id="2511006"/>
    <lineage>
        <taxon>Eukaryota</taxon>
        <taxon>Viridiplantae</taxon>
        <taxon>Streptophyta</taxon>
        <taxon>Embryophyta</taxon>
        <taxon>Tracheophyta</taxon>
        <taxon>Spermatophyta</taxon>
        <taxon>Magnoliopsida</taxon>
        <taxon>eudicotyledons</taxon>
        <taxon>Gunneridae</taxon>
        <taxon>Pentapetalae</taxon>
        <taxon>rosids</taxon>
        <taxon>fabids</taxon>
        <taxon>Malpighiales</taxon>
        <taxon>Salicaceae</taxon>
        <taxon>Saliceae</taxon>
        <taxon>Salix</taxon>
    </lineage>
</organism>
<reference evidence="2" key="1">
    <citation type="submission" date="2022-11" db="EMBL/GenBank/DDBJ databases">
        <authorList>
            <person name="Hyden B.L."/>
            <person name="Feng K."/>
            <person name="Yates T."/>
            <person name="Jawdy S."/>
            <person name="Smart L.B."/>
            <person name="Muchero W."/>
        </authorList>
    </citation>
    <scope>NUCLEOTIDE SEQUENCE</scope>
    <source>
        <tissue evidence="2">Shoot tip</tissue>
    </source>
</reference>
<feature type="region of interest" description="Disordered" evidence="1">
    <location>
        <begin position="1"/>
        <end position="22"/>
    </location>
</feature>
<proteinExistence type="predicted"/>
<comment type="caution">
    <text evidence="2">The sequence shown here is derived from an EMBL/GenBank/DDBJ whole genome shotgun (WGS) entry which is preliminary data.</text>
</comment>
<sequence>MSWPRLSRLVPKRSRRSSPSLHRRSDCLIKNTYGCPSKGGLITRMNKSYNWAQMGFLCDCFLLYVTLLLRELIIGG</sequence>
<dbReference type="EMBL" id="JAPFFM010000007">
    <property type="protein sequence ID" value="KAJ6756940.1"/>
    <property type="molecule type" value="Genomic_DNA"/>
</dbReference>
<gene>
    <name evidence="2" type="ORF">OIU74_026240</name>
</gene>
<protein>
    <submittedName>
        <fullName evidence="2">Uncharacterized protein</fullName>
    </submittedName>
</protein>
<keyword evidence="3" id="KW-1185">Reference proteome</keyword>
<name>A0A9Q0W0Q4_9ROSI</name>
<reference evidence="2" key="2">
    <citation type="journal article" date="2023" name="Int. J. Mol. Sci.">
        <title>De Novo Assembly and Annotation of 11 Diverse Shrub Willow (Salix) Genomes Reveals Novel Gene Organization in Sex-Linked Regions.</title>
        <authorList>
            <person name="Hyden B."/>
            <person name="Feng K."/>
            <person name="Yates T.B."/>
            <person name="Jawdy S."/>
            <person name="Cereghino C."/>
            <person name="Smart L.B."/>
            <person name="Muchero W."/>
        </authorList>
    </citation>
    <scope>NUCLEOTIDE SEQUENCE</scope>
    <source>
        <tissue evidence="2">Shoot tip</tissue>
    </source>
</reference>
<dbReference type="Proteomes" id="UP001151752">
    <property type="component" value="Chromosome 13"/>
</dbReference>
<evidence type="ECO:0000313" key="2">
    <source>
        <dbReference type="EMBL" id="KAJ6756940.1"/>
    </source>
</evidence>
<evidence type="ECO:0000313" key="3">
    <source>
        <dbReference type="Proteomes" id="UP001151752"/>
    </source>
</evidence>
<evidence type="ECO:0000256" key="1">
    <source>
        <dbReference type="SAM" id="MobiDB-lite"/>
    </source>
</evidence>
<dbReference type="AlphaFoldDB" id="A0A9Q0W0Q4"/>
<accession>A0A9Q0W0Q4</accession>